<keyword evidence="3 5" id="KW-0689">Ribosomal protein</keyword>
<evidence type="ECO:0000256" key="4">
    <source>
        <dbReference type="SAM" id="MobiDB-lite"/>
    </source>
</evidence>
<dbReference type="PANTHER" id="PTHR21011:SF1">
    <property type="entry name" value="SMALL RIBOSOMAL SUBUNIT PROTEIN BS6M"/>
    <property type="match status" value="1"/>
</dbReference>
<dbReference type="SUPFAM" id="SSF54995">
    <property type="entry name" value="Ribosomal protein S6"/>
    <property type="match status" value="1"/>
</dbReference>
<keyword evidence="3" id="KW-0694">RNA-binding</keyword>
<dbReference type="GO" id="GO:0005840">
    <property type="term" value="C:ribosome"/>
    <property type="evidence" value="ECO:0007669"/>
    <property type="project" value="UniProtKB-KW"/>
</dbReference>
<feature type="compositionally biased region" description="Basic and acidic residues" evidence="4">
    <location>
        <begin position="114"/>
        <end position="123"/>
    </location>
</feature>
<gene>
    <name evidence="3" type="primary">rpsF</name>
    <name evidence="5" type="ORF">A2W41_01405</name>
</gene>
<dbReference type="InterPro" id="IPR020814">
    <property type="entry name" value="Ribosomal_S6_plastid/chlpt"/>
</dbReference>
<dbReference type="CDD" id="cd00473">
    <property type="entry name" value="bS6"/>
    <property type="match status" value="1"/>
</dbReference>
<name>A0A1G2FTE4_9BACT</name>
<dbReference type="Gene3D" id="3.30.70.60">
    <property type="match status" value="1"/>
</dbReference>
<evidence type="ECO:0000313" key="6">
    <source>
        <dbReference type="Proteomes" id="UP000176700"/>
    </source>
</evidence>
<dbReference type="EMBL" id="MHNI01000031">
    <property type="protein sequence ID" value="OGZ41359.1"/>
    <property type="molecule type" value="Genomic_DNA"/>
</dbReference>
<keyword evidence="3" id="KW-0687">Ribonucleoprotein</keyword>
<dbReference type="InterPro" id="IPR035980">
    <property type="entry name" value="Ribosomal_bS6_sf"/>
</dbReference>
<protein>
    <recommendedName>
        <fullName evidence="2 3">Small ribosomal subunit protein bS6</fullName>
    </recommendedName>
</protein>
<dbReference type="HAMAP" id="MF_00360">
    <property type="entry name" value="Ribosomal_bS6"/>
    <property type="match status" value="1"/>
</dbReference>
<dbReference type="PANTHER" id="PTHR21011">
    <property type="entry name" value="MITOCHONDRIAL 28S RIBOSOMAL PROTEIN S6"/>
    <property type="match status" value="1"/>
</dbReference>
<dbReference type="Pfam" id="PF01250">
    <property type="entry name" value="Ribosomal_S6"/>
    <property type="match status" value="1"/>
</dbReference>
<dbReference type="GO" id="GO:0005737">
    <property type="term" value="C:cytoplasm"/>
    <property type="evidence" value="ECO:0007669"/>
    <property type="project" value="UniProtKB-ARBA"/>
</dbReference>
<organism evidence="5 6">
    <name type="scientific">Candidatus Ryanbacteria bacterium RIFCSPHIGHO2_01_45_13</name>
    <dbReference type="NCBI Taxonomy" id="1802112"/>
    <lineage>
        <taxon>Bacteria</taxon>
        <taxon>Candidatus Ryaniibacteriota</taxon>
    </lineage>
</organism>
<comment type="caution">
    <text evidence="5">The sequence shown here is derived from an EMBL/GenBank/DDBJ whole genome shotgun (WGS) entry which is preliminary data.</text>
</comment>
<dbReference type="GO" id="GO:0006412">
    <property type="term" value="P:translation"/>
    <property type="evidence" value="ECO:0007669"/>
    <property type="project" value="UniProtKB-UniRule"/>
</dbReference>
<proteinExistence type="inferred from homology"/>
<reference evidence="5 6" key="1">
    <citation type="journal article" date="2016" name="Nat. Commun.">
        <title>Thousands of microbial genomes shed light on interconnected biogeochemical processes in an aquifer system.</title>
        <authorList>
            <person name="Anantharaman K."/>
            <person name="Brown C.T."/>
            <person name="Hug L.A."/>
            <person name="Sharon I."/>
            <person name="Castelle C.J."/>
            <person name="Probst A.J."/>
            <person name="Thomas B.C."/>
            <person name="Singh A."/>
            <person name="Wilkins M.J."/>
            <person name="Karaoz U."/>
            <person name="Brodie E.L."/>
            <person name="Williams K.H."/>
            <person name="Hubbard S.S."/>
            <person name="Banfield J.F."/>
        </authorList>
    </citation>
    <scope>NUCLEOTIDE SEQUENCE [LARGE SCALE GENOMIC DNA]</scope>
</reference>
<dbReference type="GO" id="GO:0070181">
    <property type="term" value="F:small ribosomal subunit rRNA binding"/>
    <property type="evidence" value="ECO:0007669"/>
    <property type="project" value="TreeGrafter"/>
</dbReference>
<dbReference type="InterPro" id="IPR014717">
    <property type="entry name" value="Transl_elong_EF1B/ribsomal_bS6"/>
</dbReference>
<dbReference type="GO" id="GO:0003735">
    <property type="term" value="F:structural constituent of ribosome"/>
    <property type="evidence" value="ECO:0007669"/>
    <property type="project" value="InterPro"/>
</dbReference>
<dbReference type="NCBIfam" id="TIGR00166">
    <property type="entry name" value="S6"/>
    <property type="match status" value="1"/>
</dbReference>
<dbReference type="Proteomes" id="UP000176700">
    <property type="component" value="Unassembled WGS sequence"/>
</dbReference>
<sequence>MAQETQYYELSYLLKPTLGEEEIKEFKNELKTAIEERNGIVESSDNAQKRKLAYEMNNFHEAHFGVMRFTIFPHTVEGLQELLLSKEHLIRHMVVKWQRHELKKPPAPKPTYTPKKEEKEKTTIETIDKKLDEILQDEI</sequence>
<comment type="similarity">
    <text evidence="1 3">Belongs to the bacterial ribosomal protein bS6 family.</text>
</comment>
<comment type="function">
    <text evidence="3">Binds together with bS18 to 16S ribosomal RNA.</text>
</comment>
<keyword evidence="3" id="KW-0699">rRNA-binding</keyword>
<accession>A0A1G2FTE4</accession>
<evidence type="ECO:0000256" key="2">
    <source>
        <dbReference type="ARBA" id="ARBA00035294"/>
    </source>
</evidence>
<evidence type="ECO:0000313" key="5">
    <source>
        <dbReference type="EMBL" id="OGZ41359.1"/>
    </source>
</evidence>
<evidence type="ECO:0000256" key="3">
    <source>
        <dbReference type="HAMAP-Rule" id="MF_00360"/>
    </source>
</evidence>
<dbReference type="GO" id="GO:1990904">
    <property type="term" value="C:ribonucleoprotein complex"/>
    <property type="evidence" value="ECO:0007669"/>
    <property type="project" value="UniProtKB-KW"/>
</dbReference>
<feature type="region of interest" description="Disordered" evidence="4">
    <location>
        <begin position="102"/>
        <end position="123"/>
    </location>
</feature>
<evidence type="ECO:0000256" key="1">
    <source>
        <dbReference type="ARBA" id="ARBA00009512"/>
    </source>
</evidence>
<dbReference type="InterPro" id="IPR000529">
    <property type="entry name" value="Ribosomal_bS6"/>
</dbReference>
<dbReference type="AlphaFoldDB" id="A0A1G2FTE4"/>